<dbReference type="PANTHER" id="PTHR30383">
    <property type="entry name" value="THIOESTERASE 1/PROTEASE 1/LYSOPHOSPHOLIPASE L1"/>
    <property type="match status" value="1"/>
</dbReference>
<sequence>MTKKSVFIGDSLIEQFKELNKLKYSYNQGVGGDRTLDVIARLDDLYKINPERVFLLIGINDILLNHSNHGRNPKIDIERTYKSIVKNLTLNLNDNTEIFILSILPVCEGYFIANTIVDELNDTIDHMNQYIKMLSTENEMIYVDLNADLKKENRLDKVYSIDGIHLSKVGYKKIFKKISILCNNL</sequence>
<dbReference type="GO" id="GO:0004622">
    <property type="term" value="F:phosphatidylcholine lysophospholipase activity"/>
    <property type="evidence" value="ECO:0007669"/>
    <property type="project" value="TreeGrafter"/>
</dbReference>
<dbReference type="RefSeq" id="WP_008825081.1">
    <property type="nucleotide sequence ID" value="NZ_AFNU02000004.1"/>
</dbReference>
<dbReference type="Proteomes" id="UP000005707">
    <property type="component" value="Unassembled WGS sequence"/>
</dbReference>
<dbReference type="Gene3D" id="3.40.50.1110">
    <property type="entry name" value="SGNH hydrolase"/>
    <property type="match status" value="1"/>
</dbReference>
<feature type="domain" description="SGNH hydrolase-type esterase" evidence="1">
    <location>
        <begin position="15"/>
        <end position="172"/>
    </location>
</feature>
<keyword evidence="3" id="KW-1185">Reference proteome</keyword>
<dbReference type="SUPFAM" id="SSF52266">
    <property type="entry name" value="SGNH hydrolase"/>
    <property type="match status" value="1"/>
</dbReference>
<dbReference type="PANTHER" id="PTHR30383:SF5">
    <property type="entry name" value="SGNH HYDROLASE-TYPE ESTERASE DOMAIN-CONTAINING PROTEIN"/>
    <property type="match status" value="1"/>
</dbReference>
<dbReference type="EC" id="3.1.1.47" evidence="2"/>
<evidence type="ECO:0000259" key="1">
    <source>
        <dbReference type="Pfam" id="PF13472"/>
    </source>
</evidence>
<name>U2DVC2_9MOLU</name>
<dbReference type="OrthoDB" id="2513075at2"/>
<dbReference type="AlphaFoldDB" id="U2DVC2"/>
<keyword evidence="2" id="KW-0378">Hydrolase</keyword>
<accession>U2DVC2</accession>
<evidence type="ECO:0000313" key="2">
    <source>
        <dbReference type="EMBL" id="ERJ12342.1"/>
    </source>
</evidence>
<proteinExistence type="predicted"/>
<reference evidence="2 3" key="1">
    <citation type="journal article" date="2011" name="J. Bacteriol.">
        <title>Genome sequence of Haloplasma contractile, an unusual contractile bacterium from a deep-sea anoxic brine lake.</title>
        <authorList>
            <person name="Antunes A."/>
            <person name="Alam I."/>
            <person name="El Dorry H."/>
            <person name="Siam R."/>
            <person name="Robertson A."/>
            <person name="Bajic V.B."/>
            <person name="Stingl U."/>
        </authorList>
    </citation>
    <scope>NUCLEOTIDE SEQUENCE [LARGE SCALE GENOMIC DNA]</scope>
    <source>
        <strain evidence="2 3">SSD-17B</strain>
    </source>
</reference>
<dbReference type="InterPro" id="IPR013830">
    <property type="entry name" value="SGNH_hydro"/>
</dbReference>
<dbReference type="STRING" id="1033810.HLPCO_001328"/>
<dbReference type="InterPro" id="IPR036514">
    <property type="entry name" value="SGNH_hydro_sf"/>
</dbReference>
<reference evidence="2 3" key="2">
    <citation type="journal article" date="2013" name="PLoS ONE">
        <title>INDIGO - INtegrated Data Warehouse of MIcrobial GenOmes with Examples from the Red Sea Extremophiles.</title>
        <authorList>
            <person name="Alam I."/>
            <person name="Antunes A."/>
            <person name="Kamau A.A."/>
            <person name="Ba Alawi W."/>
            <person name="Kalkatawi M."/>
            <person name="Stingl U."/>
            <person name="Bajic V.B."/>
        </authorList>
    </citation>
    <scope>NUCLEOTIDE SEQUENCE [LARGE SCALE GENOMIC DNA]</scope>
    <source>
        <strain evidence="2 3">SSD-17B</strain>
    </source>
</reference>
<evidence type="ECO:0000313" key="3">
    <source>
        <dbReference type="Proteomes" id="UP000005707"/>
    </source>
</evidence>
<dbReference type="EMBL" id="AFNU02000004">
    <property type="protein sequence ID" value="ERJ12342.1"/>
    <property type="molecule type" value="Genomic_DNA"/>
</dbReference>
<comment type="caution">
    <text evidence="2">The sequence shown here is derived from an EMBL/GenBank/DDBJ whole genome shotgun (WGS) entry which is preliminary data.</text>
</comment>
<gene>
    <name evidence="2" type="ORF">HLPCO_001328</name>
</gene>
<protein>
    <submittedName>
        <fullName evidence="2">1-alkyl-2-acetylglycerophosphocholine esterase protein</fullName>
        <ecNumber evidence="2">3.1.1.47</ecNumber>
    </submittedName>
</protein>
<dbReference type="eggNOG" id="COG2755">
    <property type="taxonomic scope" value="Bacteria"/>
</dbReference>
<organism evidence="2 3">
    <name type="scientific">Haloplasma contractile SSD-17B</name>
    <dbReference type="NCBI Taxonomy" id="1033810"/>
    <lineage>
        <taxon>Bacteria</taxon>
        <taxon>Bacillati</taxon>
        <taxon>Mycoplasmatota</taxon>
        <taxon>Mollicutes</taxon>
        <taxon>Haloplasmatales</taxon>
        <taxon>Haloplasmataceae</taxon>
        <taxon>Haloplasma</taxon>
    </lineage>
</organism>
<dbReference type="InParanoid" id="U2DVC2"/>
<dbReference type="Pfam" id="PF13472">
    <property type="entry name" value="Lipase_GDSL_2"/>
    <property type="match status" value="1"/>
</dbReference>
<dbReference type="GO" id="GO:0003847">
    <property type="term" value="F:1-alkyl-2-acetylglycerophosphocholine esterase activity"/>
    <property type="evidence" value="ECO:0007669"/>
    <property type="project" value="UniProtKB-EC"/>
</dbReference>
<dbReference type="InterPro" id="IPR051532">
    <property type="entry name" value="Ester_Hydrolysis_Enzymes"/>
</dbReference>